<sequence length="462" mass="48627">MTTATGVPPGVADLVIGGATLVATVDASRREIPGGWVAVVDRRIAAVGGPGGEPPARERIDASGCLVTPGLVNTHHHLWQNLTRSYRPMTTTDFLGWLDALYPLWATLDEESTYLSARVGLAELALGGCTTTSDHLYLQPPNMPSLVEAEIAAAREAGIRFHATRGAVDRGRRDGSPMPDHLVEDPDDVLADCERLVAHHHDPSAEAMVQVALGPHSVFGATSRLMTGVAELAERLDVRLHTHLSGDLADNDYCLSLHGCRPVEWFESLGWASPRTWVAHCFFPDAQEIRRLGAAGVGVAHCATAGLLMGVGIAPVPQLRAAGAPVGIGVDGSANSDSSSMWLEARTVMLANRFRGGPAAFGARDVLELATIGGAACLGRAGEIGVLAPGANADLAVWPVEGLAWAGAVTDPIDAWLRCGPAAPRHVLVGGRSVVCDGVLSRPDLPDVLRRHDAAARRMQRC</sequence>
<dbReference type="Gene3D" id="2.30.40.10">
    <property type="entry name" value="Urease, subunit C, domain 1"/>
    <property type="match status" value="1"/>
</dbReference>
<dbReference type="InterPro" id="IPR050287">
    <property type="entry name" value="MTA/SAH_deaminase"/>
</dbReference>
<dbReference type="RefSeq" id="WP_203010120.1">
    <property type="nucleotide sequence ID" value="NZ_JADWYU010000088.1"/>
</dbReference>
<dbReference type="SUPFAM" id="SSF51556">
    <property type="entry name" value="Metallo-dependent hydrolases"/>
    <property type="match status" value="1"/>
</dbReference>
<evidence type="ECO:0000256" key="1">
    <source>
        <dbReference type="ARBA" id="ARBA00022801"/>
    </source>
</evidence>
<dbReference type="InterPro" id="IPR006680">
    <property type="entry name" value="Amidohydro-rel"/>
</dbReference>
<protein>
    <submittedName>
        <fullName evidence="3">Amidohydrolase family protein</fullName>
    </submittedName>
</protein>
<dbReference type="InterPro" id="IPR032466">
    <property type="entry name" value="Metal_Hydrolase"/>
</dbReference>
<dbReference type="GO" id="GO:0016810">
    <property type="term" value="F:hydrolase activity, acting on carbon-nitrogen (but not peptide) bonds"/>
    <property type="evidence" value="ECO:0007669"/>
    <property type="project" value="InterPro"/>
</dbReference>
<feature type="domain" description="Amidohydrolase-related" evidence="2">
    <location>
        <begin position="66"/>
        <end position="409"/>
    </location>
</feature>
<comment type="caution">
    <text evidence="3">The sequence shown here is derived from an EMBL/GenBank/DDBJ whole genome shotgun (WGS) entry which is preliminary data.</text>
</comment>
<proteinExistence type="predicted"/>
<organism evidence="3 4">
    <name type="scientific">Frankia nepalensis</name>
    <dbReference type="NCBI Taxonomy" id="1836974"/>
    <lineage>
        <taxon>Bacteria</taxon>
        <taxon>Bacillati</taxon>
        <taxon>Actinomycetota</taxon>
        <taxon>Actinomycetes</taxon>
        <taxon>Frankiales</taxon>
        <taxon>Frankiaceae</taxon>
        <taxon>Frankia</taxon>
    </lineage>
</organism>
<dbReference type="Proteomes" id="UP000604475">
    <property type="component" value="Unassembled WGS sequence"/>
</dbReference>
<evidence type="ECO:0000313" key="3">
    <source>
        <dbReference type="EMBL" id="MBL7628140.1"/>
    </source>
</evidence>
<gene>
    <name evidence="3" type="ORF">I7412_13480</name>
</gene>
<dbReference type="AlphaFoldDB" id="A0A937UQD2"/>
<reference evidence="3" key="1">
    <citation type="submission" date="2020-12" db="EMBL/GenBank/DDBJ databases">
        <title>Genomic characterization of non-nitrogen-fixing Frankia strains.</title>
        <authorList>
            <person name="Carlos-Shanley C."/>
            <person name="Guerra T."/>
            <person name="Hahn D."/>
        </authorList>
    </citation>
    <scope>NUCLEOTIDE SEQUENCE</scope>
    <source>
        <strain evidence="3">CN6</strain>
    </source>
</reference>
<keyword evidence="1" id="KW-0378">Hydrolase</keyword>
<evidence type="ECO:0000313" key="4">
    <source>
        <dbReference type="Proteomes" id="UP000604475"/>
    </source>
</evidence>
<dbReference type="Gene3D" id="3.20.20.140">
    <property type="entry name" value="Metal-dependent hydrolases"/>
    <property type="match status" value="1"/>
</dbReference>
<dbReference type="InterPro" id="IPR011059">
    <property type="entry name" value="Metal-dep_hydrolase_composite"/>
</dbReference>
<dbReference type="CDD" id="cd01298">
    <property type="entry name" value="ATZ_TRZ_like"/>
    <property type="match status" value="1"/>
</dbReference>
<dbReference type="EMBL" id="JAEACQ010000173">
    <property type="protein sequence ID" value="MBL7628140.1"/>
    <property type="molecule type" value="Genomic_DNA"/>
</dbReference>
<dbReference type="PANTHER" id="PTHR43794">
    <property type="entry name" value="AMINOHYDROLASE SSNA-RELATED"/>
    <property type="match status" value="1"/>
</dbReference>
<dbReference type="Pfam" id="PF01979">
    <property type="entry name" value="Amidohydro_1"/>
    <property type="match status" value="1"/>
</dbReference>
<accession>A0A937UQD2</accession>
<name>A0A937UQD2_9ACTN</name>
<dbReference type="PANTHER" id="PTHR43794:SF11">
    <property type="entry name" value="AMIDOHYDROLASE-RELATED DOMAIN-CONTAINING PROTEIN"/>
    <property type="match status" value="1"/>
</dbReference>
<keyword evidence="4" id="KW-1185">Reference proteome</keyword>
<evidence type="ECO:0000259" key="2">
    <source>
        <dbReference type="Pfam" id="PF01979"/>
    </source>
</evidence>
<dbReference type="SUPFAM" id="SSF51338">
    <property type="entry name" value="Composite domain of metallo-dependent hydrolases"/>
    <property type="match status" value="1"/>
</dbReference>